<dbReference type="InterPro" id="IPR039455">
    <property type="entry name" value="EPFL"/>
</dbReference>
<keyword evidence="5" id="KW-1015">Disulfide bond</keyword>
<keyword evidence="3 6" id="KW-0964">Secreted</keyword>
<sequence>MGLRLYSSSLLLLLLLSSHGLHAAEGRALHFQPKDPPKSSIPCCSFSLARAMAHVNQPVAWCAVGNVEQIGKGVAVAESLIGSRPPRCEGKCAPCGRCEAVQVPVAPRVDGGRGEAAPGRARTFGRAAGGGDRVQESYTDYKPLNWKCRESTRDIYAKPLLQRNSRSRDETAIMRGIASKSGKWTQDAYRFAVNSMAQAFVRDGQLVVRVQRMGRAAATCRVTCKSRGGGPAGRSV</sequence>
<dbReference type="OrthoDB" id="614712at2759"/>
<evidence type="ECO:0000256" key="6">
    <source>
        <dbReference type="RuleBase" id="RU367102"/>
    </source>
</evidence>
<comment type="caution">
    <text evidence="8">The sequence shown here is derived from an EMBL/GenBank/DDBJ whole genome shotgun (WGS) entry which is preliminary data.</text>
</comment>
<evidence type="ECO:0000256" key="2">
    <source>
        <dbReference type="ARBA" id="ARBA00008127"/>
    </source>
</evidence>
<comment type="similarity">
    <text evidence="2 6">Belongs to the plant cysteine rich small secretory peptide family. Epidermal patterning factor subfamily.</text>
</comment>
<dbReference type="AlphaFoldDB" id="A0A3L6S8M2"/>
<dbReference type="PANTHER" id="PTHR33109:SF7">
    <property type="entry name" value="EPIDERMAL PATTERNING FACTOR-LIKE PROTEIN 2"/>
    <property type="match status" value="1"/>
</dbReference>
<evidence type="ECO:0000313" key="8">
    <source>
        <dbReference type="EMBL" id="RLN16643.1"/>
    </source>
</evidence>
<dbReference type="STRING" id="4540.A0A3L6S8M2"/>
<evidence type="ECO:0000256" key="5">
    <source>
        <dbReference type="ARBA" id="ARBA00023157"/>
    </source>
</evidence>
<keyword evidence="6" id="KW-0217">Developmental protein</keyword>
<keyword evidence="4 6" id="KW-0732">Signal</keyword>
<evidence type="ECO:0000313" key="9">
    <source>
        <dbReference type="Proteomes" id="UP000275267"/>
    </source>
</evidence>
<dbReference type="GO" id="GO:0005576">
    <property type="term" value="C:extracellular region"/>
    <property type="evidence" value="ECO:0007669"/>
    <property type="project" value="UniProtKB-SubCell"/>
</dbReference>
<dbReference type="PANTHER" id="PTHR33109">
    <property type="entry name" value="EPIDERMAL PATTERNING FACTOR-LIKE PROTEIN 4"/>
    <property type="match status" value="1"/>
</dbReference>
<proteinExistence type="inferred from homology"/>
<dbReference type="EMBL" id="PQIB02000005">
    <property type="protein sequence ID" value="RLN16643.1"/>
    <property type="molecule type" value="Genomic_DNA"/>
</dbReference>
<feature type="chain" id="PRO_5027144218" description="Epidermal patterning factor-like protein" evidence="6">
    <location>
        <begin position="24"/>
        <end position="236"/>
    </location>
</feature>
<gene>
    <name evidence="8" type="ORF">C2845_PM02G03780</name>
</gene>
<feature type="signal peptide" evidence="6">
    <location>
        <begin position="1"/>
        <end position="23"/>
    </location>
</feature>
<keyword evidence="9" id="KW-1185">Reference proteome</keyword>
<protein>
    <recommendedName>
        <fullName evidence="6">Epidermal patterning factor-like protein</fullName>
    </recommendedName>
</protein>
<feature type="region of interest" description="Disordered" evidence="7">
    <location>
        <begin position="109"/>
        <end position="128"/>
    </location>
</feature>
<feature type="compositionally biased region" description="Low complexity" evidence="7">
    <location>
        <begin position="115"/>
        <end position="126"/>
    </location>
</feature>
<evidence type="ECO:0000256" key="4">
    <source>
        <dbReference type="ARBA" id="ARBA00022729"/>
    </source>
</evidence>
<comment type="function">
    <text evidence="6">Controls stomatal patterning.</text>
</comment>
<evidence type="ECO:0000256" key="1">
    <source>
        <dbReference type="ARBA" id="ARBA00004613"/>
    </source>
</evidence>
<dbReference type="Proteomes" id="UP000275267">
    <property type="component" value="Unassembled WGS sequence"/>
</dbReference>
<evidence type="ECO:0000256" key="7">
    <source>
        <dbReference type="SAM" id="MobiDB-lite"/>
    </source>
</evidence>
<reference evidence="9" key="1">
    <citation type="journal article" date="2019" name="Nat. Commun.">
        <title>The genome of broomcorn millet.</title>
        <authorList>
            <person name="Zou C."/>
            <person name="Miki D."/>
            <person name="Li D."/>
            <person name="Tang Q."/>
            <person name="Xiao L."/>
            <person name="Rajput S."/>
            <person name="Deng P."/>
            <person name="Jia W."/>
            <person name="Huang R."/>
            <person name="Zhang M."/>
            <person name="Sun Y."/>
            <person name="Hu J."/>
            <person name="Fu X."/>
            <person name="Schnable P.S."/>
            <person name="Li F."/>
            <person name="Zhang H."/>
            <person name="Feng B."/>
            <person name="Zhu X."/>
            <person name="Liu R."/>
            <person name="Schnable J.C."/>
            <person name="Zhu J.-K."/>
            <person name="Zhang H."/>
        </authorList>
    </citation>
    <scope>NUCLEOTIDE SEQUENCE [LARGE SCALE GENOMIC DNA]</scope>
</reference>
<dbReference type="GO" id="GO:0010052">
    <property type="term" value="P:guard cell differentiation"/>
    <property type="evidence" value="ECO:0007669"/>
    <property type="project" value="UniProtKB-UniRule"/>
</dbReference>
<accession>A0A3L6S8M2</accession>
<organism evidence="8 9">
    <name type="scientific">Panicum miliaceum</name>
    <name type="common">Proso millet</name>
    <name type="synonym">Broomcorn millet</name>
    <dbReference type="NCBI Taxonomy" id="4540"/>
    <lineage>
        <taxon>Eukaryota</taxon>
        <taxon>Viridiplantae</taxon>
        <taxon>Streptophyta</taxon>
        <taxon>Embryophyta</taxon>
        <taxon>Tracheophyta</taxon>
        <taxon>Spermatophyta</taxon>
        <taxon>Magnoliopsida</taxon>
        <taxon>Liliopsida</taxon>
        <taxon>Poales</taxon>
        <taxon>Poaceae</taxon>
        <taxon>PACMAD clade</taxon>
        <taxon>Panicoideae</taxon>
        <taxon>Panicodae</taxon>
        <taxon>Paniceae</taxon>
        <taxon>Panicinae</taxon>
        <taxon>Panicum</taxon>
        <taxon>Panicum sect. Panicum</taxon>
    </lineage>
</organism>
<evidence type="ECO:0000256" key="3">
    <source>
        <dbReference type="ARBA" id="ARBA00022525"/>
    </source>
</evidence>
<name>A0A3L6S8M2_PANMI</name>
<dbReference type="Pfam" id="PF17181">
    <property type="entry name" value="EPF"/>
    <property type="match status" value="1"/>
</dbReference>
<comment type="subcellular location">
    <subcellularLocation>
        <location evidence="1 6">Secreted</location>
    </subcellularLocation>
</comment>